<reference evidence="3" key="1">
    <citation type="submission" date="2021-12" db="EMBL/GenBank/DDBJ databases">
        <title>Discovery of the Pendulisporaceae a myxobacterial family with distinct sporulation behavior and unique specialized metabolism.</title>
        <authorList>
            <person name="Garcia R."/>
            <person name="Popoff A."/>
            <person name="Bader C.D."/>
            <person name="Loehr J."/>
            <person name="Walesch S."/>
            <person name="Walt C."/>
            <person name="Boldt J."/>
            <person name="Bunk B."/>
            <person name="Haeckl F.J.F.P.J."/>
            <person name="Gunesch A.P."/>
            <person name="Birkelbach J."/>
            <person name="Nuebel U."/>
            <person name="Pietschmann T."/>
            <person name="Bach T."/>
            <person name="Mueller R."/>
        </authorList>
    </citation>
    <scope>NUCLEOTIDE SEQUENCE</scope>
    <source>
        <strain evidence="3">MSr11367</strain>
    </source>
</reference>
<evidence type="ECO:0000256" key="1">
    <source>
        <dbReference type="SAM" id="SignalP"/>
    </source>
</evidence>
<evidence type="ECO:0000313" key="3">
    <source>
        <dbReference type="EMBL" id="WXB02707.1"/>
    </source>
</evidence>
<evidence type="ECO:0000313" key="4">
    <source>
        <dbReference type="Proteomes" id="UP001374803"/>
    </source>
</evidence>
<organism evidence="3 4">
    <name type="scientific">Pendulispora rubella</name>
    <dbReference type="NCBI Taxonomy" id="2741070"/>
    <lineage>
        <taxon>Bacteria</taxon>
        <taxon>Pseudomonadati</taxon>
        <taxon>Myxococcota</taxon>
        <taxon>Myxococcia</taxon>
        <taxon>Myxococcales</taxon>
        <taxon>Sorangiineae</taxon>
        <taxon>Pendulisporaceae</taxon>
        <taxon>Pendulispora</taxon>
    </lineage>
</organism>
<dbReference type="EMBL" id="CP089983">
    <property type="protein sequence ID" value="WXB02707.1"/>
    <property type="molecule type" value="Genomic_DNA"/>
</dbReference>
<dbReference type="Pfam" id="PF14371">
    <property type="entry name" value="DUF4412"/>
    <property type="match status" value="1"/>
</dbReference>
<feature type="chain" id="PRO_5046449556" evidence="1">
    <location>
        <begin position="24"/>
        <end position="229"/>
    </location>
</feature>
<feature type="domain" description="DUF4412" evidence="2">
    <location>
        <begin position="37"/>
        <end position="223"/>
    </location>
</feature>
<dbReference type="RefSeq" id="WP_394832336.1">
    <property type="nucleotide sequence ID" value="NZ_CP089929.1"/>
</dbReference>
<dbReference type="InterPro" id="IPR025524">
    <property type="entry name" value="DUF4412"/>
</dbReference>
<proteinExistence type="predicted"/>
<name>A0ABZ2KVK6_9BACT</name>
<protein>
    <submittedName>
        <fullName evidence="3">DUF4412 domain-containing protein</fullName>
    </submittedName>
</protein>
<accession>A0ABZ2KVK6</accession>
<keyword evidence="1" id="KW-0732">Signal</keyword>
<sequence length="229" mass="24422">MAEPRRCTPGVPLFLLGALASVAALTGAGCKKNSAPFEGEIGLRVQRQTGAPTDMVVSAAGERVRLDLTSIDGRKSYTLVRPDGKAILVMDSEHAWTEMDLLKAGAAVAEADPGGNPTVTKTGKTQTVADRDCEMWEIKHANGSRTESCIAEGLAAFDFGGLLPGGAPLKTSGPPGNEVHQKKMFPLRSVEFDPSGKETSRMIVTRIESMKIDPARFEVPANYSQIKRP</sequence>
<dbReference type="Proteomes" id="UP001374803">
    <property type="component" value="Chromosome"/>
</dbReference>
<keyword evidence="4" id="KW-1185">Reference proteome</keyword>
<feature type="signal peptide" evidence="1">
    <location>
        <begin position="1"/>
        <end position="23"/>
    </location>
</feature>
<evidence type="ECO:0000259" key="2">
    <source>
        <dbReference type="Pfam" id="PF14371"/>
    </source>
</evidence>
<gene>
    <name evidence="3" type="ORF">LVJ94_38075</name>
</gene>
<dbReference type="PROSITE" id="PS51257">
    <property type="entry name" value="PROKAR_LIPOPROTEIN"/>
    <property type="match status" value="1"/>
</dbReference>